<feature type="transmembrane region" description="Helical" evidence="6">
    <location>
        <begin position="100"/>
        <end position="125"/>
    </location>
</feature>
<feature type="transmembrane region" description="Helical" evidence="6">
    <location>
        <begin position="341"/>
        <end position="364"/>
    </location>
</feature>
<feature type="transmembrane region" description="Helical" evidence="6">
    <location>
        <begin position="223"/>
        <end position="245"/>
    </location>
</feature>
<evidence type="ECO:0000259" key="7">
    <source>
        <dbReference type="Pfam" id="PF01490"/>
    </source>
</evidence>
<evidence type="ECO:0000256" key="3">
    <source>
        <dbReference type="ARBA" id="ARBA00022989"/>
    </source>
</evidence>
<feature type="transmembrane region" description="Helical" evidence="6">
    <location>
        <begin position="295"/>
        <end position="321"/>
    </location>
</feature>
<sequence length="1066" mass="118460">MAASPAAAADGPSEGHESSIAETAEDFTGSPVASGSDTKRASNSAIDAKPIARKSFLARLSQLNILAPDGRFSAVFNLAAATLGAGALAVPVSILDAGIVGGVLLLFVMGILSLLSIVMIAKACYITGKPSYEELLEHLFGKGVCYGFDVVMILFCFGTCVTYLITLFDILSPVLIHFIGPDPTNWFLKIWVHRIPFTAVIAIVILLPLSLRSQISEIRYVTFLGVLGVLFLAITSIYVLCRYGVSDHLPSDMVSPVNGWTSMLAAINTYTFAYCNQPNVPEIYIQVRDPTPKRFIPVVVWTIAVCFIVYVTVGLMNFLAFGMDVKSSIIINLGQYISQGDVMVCISFALECITIIGAFPLVVYPQRSSIVHAISACLPPRNAWWKKIYGWIVVVLIIGLSYAVAIALPDVNVMLGLVGSLTGSIVTFYSPAAFILKISKKPLLTFDVEHIVSVRRVRSFTSRQGCQPVWAEVGRRASHKEFNFVKEALGFEDQLKDHLAGYAISSETLAVASRLVEEHQSDLLPDSTLPYSASPMMMQFWLQANGHEHRPQCLYGAATALWILGRAGGDEELLRLADHLLGATETKRNLAFLEDSEWPLSVVALVEAAEPSESSIQLLHEDRPREPRLSPPIPSRYTGELAGLVVWEVGVHASLSAEVLNMLRLVGGSKLEGHRRLVQRQYPPWLLDICGQLYSGSIGCDTHRDELTDIFESYLPDSDTSNRELSWESIEAMRRELATAGLAGSRADAWHDRVHCTGTLCYFGHPALFMVDRSSDDGDTSAMVWSALVEMSRSGVLITSDPFLSMQYEYQLGVHLPFIRTHGLYSHATHRPIFRDHVLVWDRPHDTALMGTLQHVMDHLFDSADQPPIEQRWSDQPELRGSGHDPDGQGFRTIAGHSRFRYTLVTRKALKDTSYRYLSRFNAISALPVRHGLGHFLRVLFDVHAHLHAIIARQVHFLPESQGLRWSLHFRASSTVAEYDLTSPFDEGDPRAVLEILEFVDYFALPGVRHFGSLSDLLDQLQQFDVLQVEQASREMRDFFHEELTRSVESWRRVWLQAQHHRSSES</sequence>
<protein>
    <submittedName>
        <fullName evidence="8">Solute carrier 38 member</fullName>
    </submittedName>
</protein>
<comment type="caution">
    <text evidence="8">The sequence shown here is derived from an EMBL/GenBank/DDBJ whole genome shotgun (WGS) entry which is preliminary data.</text>
</comment>
<dbReference type="Pfam" id="PF01490">
    <property type="entry name" value="Aa_trans"/>
    <property type="match status" value="1"/>
</dbReference>
<evidence type="ECO:0000256" key="4">
    <source>
        <dbReference type="ARBA" id="ARBA00023136"/>
    </source>
</evidence>
<keyword evidence="3 6" id="KW-1133">Transmembrane helix</keyword>
<dbReference type="PANTHER" id="PTHR22950">
    <property type="entry name" value="AMINO ACID TRANSPORTER"/>
    <property type="match status" value="1"/>
</dbReference>
<dbReference type="PANTHER" id="PTHR22950:SF702">
    <property type="entry name" value="AMINO ACID TRANSPORTER PROTEIN"/>
    <property type="match status" value="1"/>
</dbReference>
<feature type="transmembrane region" description="Helical" evidence="6">
    <location>
        <begin position="388"/>
        <end position="408"/>
    </location>
</feature>
<evidence type="ECO:0000256" key="1">
    <source>
        <dbReference type="ARBA" id="ARBA00004141"/>
    </source>
</evidence>
<keyword evidence="2 6" id="KW-0812">Transmembrane</keyword>
<dbReference type="AlphaFoldDB" id="A0A7J6P5W8"/>
<feature type="compositionally biased region" description="Basic and acidic residues" evidence="5">
    <location>
        <begin position="872"/>
        <end position="887"/>
    </location>
</feature>
<evidence type="ECO:0000313" key="9">
    <source>
        <dbReference type="Proteomes" id="UP000541610"/>
    </source>
</evidence>
<feature type="transmembrane region" description="Helical" evidence="6">
    <location>
        <begin position="146"/>
        <end position="171"/>
    </location>
</feature>
<feature type="compositionally biased region" description="Polar residues" evidence="5">
    <location>
        <begin position="31"/>
        <end position="41"/>
    </location>
</feature>
<dbReference type="OrthoDB" id="419709at2759"/>
<organism evidence="8 9">
    <name type="scientific">Perkinsus olseni</name>
    <name type="common">Perkinsus atlanticus</name>
    <dbReference type="NCBI Taxonomy" id="32597"/>
    <lineage>
        <taxon>Eukaryota</taxon>
        <taxon>Sar</taxon>
        <taxon>Alveolata</taxon>
        <taxon>Perkinsozoa</taxon>
        <taxon>Perkinsea</taxon>
        <taxon>Perkinsida</taxon>
        <taxon>Perkinsidae</taxon>
        <taxon>Perkinsus</taxon>
    </lineage>
</organism>
<proteinExistence type="predicted"/>
<gene>
    <name evidence="8" type="primary">AAT28_10</name>
    <name evidence="8" type="ORF">FOZ60_015292</name>
</gene>
<feature type="region of interest" description="Disordered" evidence="5">
    <location>
        <begin position="871"/>
        <end position="892"/>
    </location>
</feature>
<dbReference type="GO" id="GO:0015179">
    <property type="term" value="F:L-amino acid transmembrane transporter activity"/>
    <property type="evidence" value="ECO:0007669"/>
    <property type="project" value="TreeGrafter"/>
</dbReference>
<evidence type="ECO:0000256" key="6">
    <source>
        <dbReference type="SAM" id="Phobius"/>
    </source>
</evidence>
<accession>A0A7J6P5W8</accession>
<evidence type="ECO:0000256" key="2">
    <source>
        <dbReference type="ARBA" id="ARBA00022692"/>
    </source>
</evidence>
<dbReference type="EMBL" id="JABANP010000076">
    <property type="protein sequence ID" value="KAF4691564.1"/>
    <property type="molecule type" value="Genomic_DNA"/>
</dbReference>
<reference evidence="8 9" key="1">
    <citation type="submission" date="2020-04" db="EMBL/GenBank/DDBJ databases">
        <title>Perkinsus olseni comparative genomics.</title>
        <authorList>
            <person name="Bogema D.R."/>
        </authorList>
    </citation>
    <scope>NUCLEOTIDE SEQUENCE [LARGE SCALE GENOMIC DNA]</scope>
    <source>
        <strain evidence="8">00978-12</strain>
    </source>
</reference>
<feature type="transmembrane region" description="Helical" evidence="6">
    <location>
        <begin position="414"/>
        <end position="436"/>
    </location>
</feature>
<dbReference type="GO" id="GO:0016020">
    <property type="term" value="C:membrane"/>
    <property type="evidence" value="ECO:0007669"/>
    <property type="project" value="UniProtKB-SubCell"/>
</dbReference>
<comment type="subcellular location">
    <subcellularLocation>
        <location evidence="1">Membrane</location>
        <topology evidence="1">Multi-pass membrane protein</topology>
    </subcellularLocation>
</comment>
<dbReference type="InterPro" id="IPR013057">
    <property type="entry name" value="AA_transpt_TM"/>
</dbReference>
<feature type="region of interest" description="Disordered" evidence="5">
    <location>
        <begin position="1"/>
        <end position="41"/>
    </location>
</feature>
<evidence type="ECO:0000313" key="8">
    <source>
        <dbReference type="EMBL" id="KAF4691564.1"/>
    </source>
</evidence>
<evidence type="ECO:0000256" key="5">
    <source>
        <dbReference type="SAM" id="MobiDB-lite"/>
    </source>
</evidence>
<dbReference type="Proteomes" id="UP000541610">
    <property type="component" value="Unassembled WGS sequence"/>
</dbReference>
<keyword evidence="4 6" id="KW-0472">Membrane</keyword>
<feature type="transmembrane region" description="Helical" evidence="6">
    <location>
        <begin position="74"/>
        <end position="94"/>
    </location>
</feature>
<name>A0A7J6P5W8_PEROL</name>
<feature type="transmembrane region" description="Helical" evidence="6">
    <location>
        <begin position="191"/>
        <end position="211"/>
    </location>
</feature>
<feature type="domain" description="Amino acid transporter transmembrane" evidence="7">
    <location>
        <begin position="72"/>
        <end position="443"/>
    </location>
</feature>